<evidence type="ECO:0008006" key="4">
    <source>
        <dbReference type="Google" id="ProtNLM"/>
    </source>
</evidence>
<dbReference type="OrthoDB" id="7531799at2"/>
<feature type="transmembrane region" description="Helical" evidence="1">
    <location>
        <begin position="173"/>
        <end position="189"/>
    </location>
</feature>
<dbReference type="EMBL" id="FUYM01000001">
    <property type="protein sequence ID" value="SKB27567.1"/>
    <property type="molecule type" value="Genomic_DNA"/>
</dbReference>
<protein>
    <recommendedName>
        <fullName evidence="4">Glycosyltransferase RgtA/B/C/D-like domain-containing protein</fullName>
    </recommendedName>
</protein>
<dbReference type="Proteomes" id="UP000189818">
    <property type="component" value="Unassembled WGS sequence"/>
</dbReference>
<name>A0A1T4ZYH6_9SPHN</name>
<evidence type="ECO:0000313" key="2">
    <source>
        <dbReference type="EMBL" id="SKB27567.1"/>
    </source>
</evidence>
<keyword evidence="1" id="KW-0472">Membrane</keyword>
<keyword evidence="1" id="KW-1133">Transmembrane helix</keyword>
<reference evidence="3" key="1">
    <citation type="submission" date="2017-02" db="EMBL/GenBank/DDBJ databases">
        <authorList>
            <person name="Varghese N."/>
            <person name="Submissions S."/>
        </authorList>
    </citation>
    <scope>NUCLEOTIDE SEQUENCE [LARGE SCALE GENOMIC DNA]</scope>
    <source>
        <strain evidence="3">UM2</strain>
    </source>
</reference>
<keyword evidence="3" id="KW-1185">Reference proteome</keyword>
<keyword evidence="1" id="KW-0812">Transmembrane</keyword>
<feature type="transmembrane region" description="Helical" evidence="1">
    <location>
        <begin position="296"/>
        <end position="314"/>
    </location>
</feature>
<feature type="transmembrane region" description="Helical" evidence="1">
    <location>
        <begin position="353"/>
        <end position="375"/>
    </location>
</feature>
<sequence length="498" mass="53433">MMGDMKAGGGRRAGDAAMAVALAIIVTALAAAALLGGPTLDDHWTIYLSDPARGLENLVDERWILDIRPPIFDAWATLLHMVGVDSIPLARLVSALPAVVLLVLAVRTFSKRLPDEAPFFAIFLLLMLSTPAAVRAFSVYRGDFWQLAAFAIQILLVRHVLFVQQDYRRKTDAAMALFALPATFAAITLDYGGALFGGIVAMATILAAIARGLRRWARSLLITMALAVATVIAMISWQASSWTANFDLYQNWIEMGYVSAGSILGALLFGTVLHNPVALAGGYLGRAQWSRGDTGFAIIIGAALVAALVAIMQIDAQRRLITFSNSSDVAVLVTALMATAGAKIADRRIWMNVLAGIAVLSVTVSATVNGIGSGWQSGAKRVSRIVAACPQTQVFAVSGWRLDDGSASRAARREEPVFTLGYKRLARSYGFTAIVIPRDRPTTASPGRCPVLLWIERVPRKKRVKPEQALKAAGLGGLEKARLSLIRSENGLIVRADR</sequence>
<feature type="transmembrane region" description="Helical" evidence="1">
    <location>
        <begin position="118"/>
        <end position="138"/>
    </location>
</feature>
<feature type="transmembrane region" description="Helical" evidence="1">
    <location>
        <begin position="220"/>
        <end position="237"/>
    </location>
</feature>
<feature type="transmembrane region" description="Helical" evidence="1">
    <location>
        <begin position="257"/>
        <end position="284"/>
    </location>
</feature>
<feature type="transmembrane region" description="Helical" evidence="1">
    <location>
        <begin position="89"/>
        <end position="106"/>
    </location>
</feature>
<organism evidence="2 3">
    <name type="scientific">Rhizorhabdus histidinilytica</name>
    <dbReference type="NCBI Taxonomy" id="439228"/>
    <lineage>
        <taxon>Bacteria</taxon>
        <taxon>Pseudomonadati</taxon>
        <taxon>Pseudomonadota</taxon>
        <taxon>Alphaproteobacteria</taxon>
        <taxon>Sphingomonadales</taxon>
        <taxon>Sphingomonadaceae</taxon>
        <taxon>Rhizorhabdus</taxon>
    </lineage>
</organism>
<gene>
    <name evidence="2" type="ORF">SAMN06295920_101355</name>
</gene>
<dbReference type="RefSeq" id="WP_079646309.1">
    <property type="nucleotide sequence ID" value="NZ_FUYM01000001.1"/>
</dbReference>
<evidence type="ECO:0000313" key="3">
    <source>
        <dbReference type="Proteomes" id="UP000189818"/>
    </source>
</evidence>
<feature type="transmembrane region" description="Helical" evidence="1">
    <location>
        <begin position="144"/>
        <end position="161"/>
    </location>
</feature>
<proteinExistence type="predicted"/>
<dbReference type="AlphaFoldDB" id="A0A1T4ZYH6"/>
<evidence type="ECO:0000256" key="1">
    <source>
        <dbReference type="SAM" id="Phobius"/>
    </source>
</evidence>
<accession>A0A1T4ZYH6</accession>
<dbReference type="STRING" id="439228.SAMN06295920_101355"/>